<dbReference type="OrthoDB" id="8963960at2759"/>
<dbReference type="PANTHER" id="PTHR47027">
    <property type="entry name" value="REVERSE TRANSCRIPTASE DOMAIN-CONTAINING PROTEIN"/>
    <property type="match status" value="1"/>
</dbReference>
<organism evidence="2 3">
    <name type="scientific">Anabarilius grahami</name>
    <name type="common">Kanglang fish</name>
    <name type="synonym">Barilius grahami</name>
    <dbReference type="NCBI Taxonomy" id="495550"/>
    <lineage>
        <taxon>Eukaryota</taxon>
        <taxon>Metazoa</taxon>
        <taxon>Chordata</taxon>
        <taxon>Craniata</taxon>
        <taxon>Vertebrata</taxon>
        <taxon>Euteleostomi</taxon>
        <taxon>Actinopterygii</taxon>
        <taxon>Neopterygii</taxon>
        <taxon>Teleostei</taxon>
        <taxon>Ostariophysi</taxon>
        <taxon>Cypriniformes</taxon>
        <taxon>Xenocyprididae</taxon>
        <taxon>Xenocypridinae</taxon>
        <taxon>Xenocypridinae incertae sedis</taxon>
        <taxon>Anabarilius</taxon>
    </lineage>
</organism>
<dbReference type="AlphaFoldDB" id="A0A3N0ZAU1"/>
<dbReference type="EMBL" id="RJVU01000170">
    <property type="protein sequence ID" value="ROL55547.1"/>
    <property type="molecule type" value="Genomic_DNA"/>
</dbReference>
<feature type="region of interest" description="Disordered" evidence="1">
    <location>
        <begin position="189"/>
        <end position="241"/>
    </location>
</feature>
<evidence type="ECO:0000313" key="2">
    <source>
        <dbReference type="EMBL" id="ROL55547.1"/>
    </source>
</evidence>
<dbReference type="PANTHER" id="PTHR47027:SF25">
    <property type="entry name" value="REVERSE TRANSCRIPTASE DOMAIN-CONTAINING PROTEIN"/>
    <property type="match status" value="1"/>
</dbReference>
<comment type="caution">
    <text evidence="2">The sequence shown here is derived from an EMBL/GenBank/DDBJ whole genome shotgun (WGS) entry which is preliminary data.</text>
</comment>
<keyword evidence="3" id="KW-1185">Reference proteome</keyword>
<reference evidence="2 3" key="1">
    <citation type="submission" date="2018-10" db="EMBL/GenBank/DDBJ databases">
        <title>Genome assembly for a Yunnan-Guizhou Plateau 3E fish, Anabarilius grahami (Regan), and its evolutionary and genetic applications.</title>
        <authorList>
            <person name="Jiang W."/>
        </authorList>
    </citation>
    <scope>NUCLEOTIDE SEQUENCE [LARGE SCALE GENOMIC DNA]</scope>
    <source>
        <strain evidence="2">AG-KIZ</strain>
        <tissue evidence="2">Muscle</tissue>
    </source>
</reference>
<sequence>MTESLEREAAKVGLRISTGKTKIMRIGYAGGSNNSAPVTIGQIEQVDEFTYLGSVMANDGGGECDVECRIGKASAVFQRLYPICAATTISIKTKVRLFNSIVIPTAIYVAETWKTTAKITRRLNVFQKRCLQRILRVSYRDRITNDKVHRRTDTRPLQDVVTERRLRFAGHFLRLPPTRHAKKAILWKPISRQPQQGDPEPLGVTLSPRTSEPSAFHGTKPKPPQPIETVGEVLPPRRRRN</sequence>
<evidence type="ECO:0000313" key="3">
    <source>
        <dbReference type="Proteomes" id="UP000281406"/>
    </source>
</evidence>
<name>A0A3N0ZAU1_ANAGA</name>
<protein>
    <submittedName>
        <fullName evidence="2">Uncharacterized protein</fullName>
    </submittedName>
</protein>
<dbReference type="Proteomes" id="UP000281406">
    <property type="component" value="Unassembled WGS sequence"/>
</dbReference>
<gene>
    <name evidence="2" type="ORF">DPX16_7487</name>
</gene>
<evidence type="ECO:0000256" key="1">
    <source>
        <dbReference type="SAM" id="MobiDB-lite"/>
    </source>
</evidence>
<proteinExistence type="predicted"/>
<accession>A0A3N0ZAU1</accession>